<dbReference type="OrthoDB" id="361797at2759"/>
<dbReference type="SMART" id="SM00543">
    <property type="entry name" value="MIF4G"/>
    <property type="match status" value="1"/>
</dbReference>
<evidence type="ECO:0000313" key="6">
    <source>
        <dbReference type="EMBL" id="ODQ76555.1"/>
    </source>
</evidence>
<dbReference type="PROSITE" id="PS51366">
    <property type="entry name" value="MI"/>
    <property type="match status" value="1"/>
</dbReference>
<proteinExistence type="inferred from homology"/>
<dbReference type="STRING" id="675824.A0A1E3QFT0"/>
<evidence type="ECO:0000256" key="2">
    <source>
        <dbReference type="ARBA" id="ARBA00006856"/>
    </source>
</evidence>
<protein>
    <recommendedName>
        <fullName evidence="5">MI domain-containing protein</fullName>
    </recommendedName>
</protein>
<evidence type="ECO:0000313" key="7">
    <source>
        <dbReference type="Proteomes" id="UP000094385"/>
    </source>
</evidence>
<feature type="compositionally biased region" description="Basic and acidic residues" evidence="4">
    <location>
        <begin position="191"/>
        <end position="222"/>
    </location>
</feature>
<feature type="compositionally biased region" description="Basic and acidic residues" evidence="4">
    <location>
        <begin position="112"/>
        <end position="122"/>
    </location>
</feature>
<name>A0A1E3QFT0_LIPST</name>
<dbReference type="InterPro" id="IPR016024">
    <property type="entry name" value="ARM-type_fold"/>
</dbReference>
<dbReference type="GO" id="GO:0005730">
    <property type="term" value="C:nucleolus"/>
    <property type="evidence" value="ECO:0007669"/>
    <property type="project" value="UniProtKB-SubCell"/>
</dbReference>
<comment type="similarity">
    <text evidence="2">Belongs to the CWC22 family.</text>
</comment>
<evidence type="ECO:0000256" key="1">
    <source>
        <dbReference type="ARBA" id="ARBA00004604"/>
    </source>
</evidence>
<feature type="region of interest" description="Disordered" evidence="4">
    <location>
        <begin position="637"/>
        <end position="661"/>
    </location>
</feature>
<dbReference type="Pfam" id="PF02847">
    <property type="entry name" value="MA3"/>
    <property type="match status" value="1"/>
</dbReference>
<dbReference type="Pfam" id="PF02854">
    <property type="entry name" value="MIF4G"/>
    <property type="match status" value="1"/>
</dbReference>
<feature type="compositionally biased region" description="Basic and acidic residues" evidence="4">
    <location>
        <begin position="639"/>
        <end position="661"/>
    </location>
</feature>
<keyword evidence="7" id="KW-1185">Reference proteome</keyword>
<reference evidence="6 7" key="1">
    <citation type="journal article" date="2016" name="Proc. Natl. Acad. Sci. U.S.A.">
        <title>Comparative genomics of biotechnologically important yeasts.</title>
        <authorList>
            <person name="Riley R."/>
            <person name="Haridas S."/>
            <person name="Wolfe K.H."/>
            <person name="Lopes M.R."/>
            <person name="Hittinger C.T."/>
            <person name="Goeker M."/>
            <person name="Salamov A.A."/>
            <person name="Wisecaver J.H."/>
            <person name="Long T.M."/>
            <person name="Calvey C.H."/>
            <person name="Aerts A.L."/>
            <person name="Barry K.W."/>
            <person name="Choi C."/>
            <person name="Clum A."/>
            <person name="Coughlan A.Y."/>
            <person name="Deshpande S."/>
            <person name="Douglass A.P."/>
            <person name="Hanson S.J."/>
            <person name="Klenk H.-P."/>
            <person name="LaButti K.M."/>
            <person name="Lapidus A."/>
            <person name="Lindquist E.A."/>
            <person name="Lipzen A.M."/>
            <person name="Meier-Kolthoff J.P."/>
            <person name="Ohm R.A."/>
            <person name="Otillar R.P."/>
            <person name="Pangilinan J.L."/>
            <person name="Peng Y."/>
            <person name="Rokas A."/>
            <person name="Rosa C.A."/>
            <person name="Scheuner C."/>
            <person name="Sibirny A.A."/>
            <person name="Slot J.C."/>
            <person name="Stielow J.B."/>
            <person name="Sun H."/>
            <person name="Kurtzman C.P."/>
            <person name="Blackwell M."/>
            <person name="Grigoriev I.V."/>
            <person name="Jeffries T.W."/>
        </authorList>
    </citation>
    <scope>NUCLEOTIDE SEQUENCE [LARGE SCALE GENOMIC DNA]</scope>
    <source>
        <strain evidence="6 7">NRRL Y-11557</strain>
    </source>
</reference>
<sequence length="792" mass="90150">MPRSKSGKHVLPSRRNQPPSPPPKQAPSNNRNRNKRRKLHDSKRTDDYDPLAKRDEDDILYYSKKLGIKSGRLPKGDDGLDDLTEGLDLNFLDDLFGLEKKGKVRGKSRTVSVEEKIERGDGDDLDGDLDLEDDDESINSDFIDGISEDENEDLELDAEEEAEEEKEENDENEVVIEDEEEQDIDDEEEEFKGFNDEENNNHTGKELAEVESEKMEAPKRENPYLPPVASTPSGKYIPPSLRKKQLEMSTNESEEKIKLTRQCQSLVNRLSEANIASIVNEFQQMFLNNSRQSMSSIITSIVLDMTAQRSVILDNFVVAYGALIASLYKHNGVDFGAYFIQTLVENFDKHYRDAEQGKECTNLIVLLSQLYTFQVVGFALIYDFIRLFLKDITELHTELLLKLIQNSGSQLRHDDPASLKDIITMLHQAVQNIPSGNLNPRTKFLIETVSSWKNNRLKQTSPITSESITRMRKYLGNIPKIMEPLRVTLDDIRNVETNGKWWLVGAAWSGDNALAKTDLDVDVAAVKDILDTAEPDWLALARQQRMNTDVRRAIFVAIMGSEDYVDANDRLMKLKLKRAQEREIPRVILHCCGNEKDFNPFYVYVASLLCKNHALKKAFQFSLWDFLKQLDGSLDDEESGHNSAEDNHDIRFMGRGEDDEKTKARKTNNYGKFYAALVGEGGMALDIFKSVNFLTCTEELQEFLVICFSSLFSHIRVRSSRQKDRLAGEKALIQLVIKIKDNAVLLKGIEYFLMTRLKILTKKSGSKKTSDTIKWGADIICDSIQRLSASDL</sequence>
<dbReference type="GO" id="GO:0003723">
    <property type="term" value="F:RNA binding"/>
    <property type="evidence" value="ECO:0007669"/>
    <property type="project" value="InterPro"/>
</dbReference>
<keyword evidence="3" id="KW-0539">Nucleus</keyword>
<dbReference type="AlphaFoldDB" id="A0A1E3QFT0"/>
<dbReference type="InterPro" id="IPR050781">
    <property type="entry name" value="CWC22_splicing_factor"/>
</dbReference>
<feature type="compositionally biased region" description="Basic residues" evidence="4">
    <location>
        <begin position="1"/>
        <end position="12"/>
    </location>
</feature>
<evidence type="ECO:0000256" key="3">
    <source>
        <dbReference type="ARBA" id="ARBA00023242"/>
    </source>
</evidence>
<feature type="compositionally biased region" description="Basic residues" evidence="4">
    <location>
        <begin position="32"/>
        <end position="41"/>
    </location>
</feature>
<comment type="subcellular location">
    <subcellularLocation>
        <location evidence="1">Nucleus</location>
        <location evidence="1">Nucleolus</location>
    </subcellularLocation>
</comment>
<feature type="domain" description="MI" evidence="5">
    <location>
        <begin position="549"/>
        <end position="693"/>
    </location>
</feature>
<dbReference type="SMART" id="SM00544">
    <property type="entry name" value="MA3"/>
    <property type="match status" value="1"/>
</dbReference>
<feature type="compositionally biased region" description="Basic and acidic residues" evidence="4">
    <location>
        <begin position="42"/>
        <end position="54"/>
    </location>
</feature>
<dbReference type="InterPro" id="IPR003891">
    <property type="entry name" value="Initiation_fac_eIF4g_MI"/>
</dbReference>
<dbReference type="Proteomes" id="UP000094385">
    <property type="component" value="Unassembled WGS sequence"/>
</dbReference>
<dbReference type="PANTHER" id="PTHR18034:SF4">
    <property type="entry name" value="NUCLEOLAR MIF4G DOMAIN-CONTAINING PROTEIN 1"/>
    <property type="match status" value="1"/>
</dbReference>
<gene>
    <name evidence="6" type="ORF">LIPSTDRAFT_479</name>
</gene>
<accession>A0A1E3QFT0</accession>
<dbReference type="Gene3D" id="1.25.40.180">
    <property type="match status" value="1"/>
</dbReference>
<organism evidence="6 7">
    <name type="scientific">Lipomyces starkeyi NRRL Y-11557</name>
    <dbReference type="NCBI Taxonomy" id="675824"/>
    <lineage>
        <taxon>Eukaryota</taxon>
        <taxon>Fungi</taxon>
        <taxon>Dikarya</taxon>
        <taxon>Ascomycota</taxon>
        <taxon>Saccharomycotina</taxon>
        <taxon>Lipomycetes</taxon>
        <taxon>Lipomycetales</taxon>
        <taxon>Lipomycetaceae</taxon>
        <taxon>Lipomyces</taxon>
    </lineage>
</organism>
<feature type="compositionally biased region" description="Acidic residues" evidence="4">
    <location>
        <begin position="123"/>
        <end position="138"/>
    </location>
</feature>
<dbReference type="EMBL" id="KV454289">
    <property type="protein sequence ID" value="ODQ76555.1"/>
    <property type="molecule type" value="Genomic_DNA"/>
</dbReference>
<dbReference type="PANTHER" id="PTHR18034">
    <property type="entry name" value="CELL CYCLE CONTROL PROTEIN CWF22-RELATED"/>
    <property type="match status" value="1"/>
</dbReference>
<evidence type="ECO:0000259" key="5">
    <source>
        <dbReference type="PROSITE" id="PS51366"/>
    </source>
</evidence>
<feature type="region of interest" description="Disordered" evidence="4">
    <location>
        <begin position="1"/>
        <end position="54"/>
    </location>
</feature>
<evidence type="ECO:0000256" key="4">
    <source>
        <dbReference type="SAM" id="MobiDB-lite"/>
    </source>
</evidence>
<dbReference type="InterPro" id="IPR003890">
    <property type="entry name" value="MIF4G-like_typ-3"/>
</dbReference>
<dbReference type="SUPFAM" id="SSF48371">
    <property type="entry name" value="ARM repeat"/>
    <property type="match status" value="1"/>
</dbReference>
<feature type="compositionally biased region" description="Acidic residues" evidence="4">
    <location>
        <begin position="146"/>
        <end position="190"/>
    </location>
</feature>
<dbReference type="GO" id="GO:0042274">
    <property type="term" value="P:ribosomal small subunit biogenesis"/>
    <property type="evidence" value="ECO:0007669"/>
    <property type="project" value="TreeGrafter"/>
</dbReference>
<feature type="region of interest" description="Disordered" evidence="4">
    <location>
        <begin position="103"/>
        <end position="239"/>
    </location>
</feature>